<comment type="caution">
    <text evidence="1">The sequence shown here is derived from an EMBL/GenBank/DDBJ whole genome shotgun (WGS) entry which is preliminary data.</text>
</comment>
<reference evidence="1 2" key="1">
    <citation type="submission" date="2015-06" db="EMBL/GenBank/DDBJ databases">
        <title>Genome sequencing project of Bacillus galactosidilyticus PL133.</title>
        <authorList>
            <person name="Gaiero J."/>
            <person name="Nicol R."/>
            <person name="Habash M."/>
        </authorList>
    </citation>
    <scope>NUCLEOTIDE SEQUENCE [LARGE SCALE GENOMIC DNA]</scope>
    <source>
        <strain evidence="1 2">PL133</strain>
    </source>
</reference>
<evidence type="ECO:0000313" key="1">
    <source>
        <dbReference type="EMBL" id="KRG13044.1"/>
    </source>
</evidence>
<dbReference type="AlphaFoldDB" id="A0A0Q9Y7I1"/>
<proteinExistence type="predicted"/>
<dbReference type="PATRIC" id="fig|217031.4.peg.3067"/>
<organism evidence="1 2">
    <name type="scientific">Lederbergia galactosidilytica</name>
    <dbReference type="NCBI Taxonomy" id="217031"/>
    <lineage>
        <taxon>Bacteria</taxon>
        <taxon>Bacillati</taxon>
        <taxon>Bacillota</taxon>
        <taxon>Bacilli</taxon>
        <taxon>Bacillales</taxon>
        <taxon>Bacillaceae</taxon>
        <taxon>Lederbergia</taxon>
    </lineage>
</organism>
<dbReference type="Proteomes" id="UP000053881">
    <property type="component" value="Unassembled WGS sequence"/>
</dbReference>
<sequence>MQNGENYIWKRVSNNNWVERKYCIGEERLYKHVEKEGTPLNGHVWMERTYEEWREDFPFWSIATIKRIFTSLKKQGLT</sequence>
<dbReference type="EMBL" id="LGPB01000081">
    <property type="protein sequence ID" value="KRG13044.1"/>
    <property type="molecule type" value="Genomic_DNA"/>
</dbReference>
<evidence type="ECO:0000313" key="2">
    <source>
        <dbReference type="Proteomes" id="UP000053881"/>
    </source>
</evidence>
<protein>
    <submittedName>
        <fullName evidence="1">Uncharacterized protein</fullName>
    </submittedName>
</protein>
<name>A0A0Q9Y7I1_9BACI</name>
<gene>
    <name evidence="1" type="ORF">ACA29_09250</name>
</gene>
<accession>A0A0Q9Y7I1</accession>